<proteinExistence type="predicted"/>
<evidence type="ECO:0000313" key="1">
    <source>
        <dbReference type="EMBL" id="QEQ96268.1"/>
    </source>
</evidence>
<accession>A0A5P1R9I5</accession>
<gene>
    <name evidence="1" type="ORF">F0U83_05850</name>
</gene>
<organism evidence="1 2">
    <name type="scientific">Neptunomonas concharum</name>
    <dbReference type="NCBI Taxonomy" id="1031538"/>
    <lineage>
        <taxon>Bacteria</taxon>
        <taxon>Pseudomonadati</taxon>
        <taxon>Pseudomonadota</taxon>
        <taxon>Gammaproteobacteria</taxon>
        <taxon>Oceanospirillales</taxon>
        <taxon>Oceanospirillaceae</taxon>
        <taxon>Neptunomonas</taxon>
    </lineage>
</organism>
<name>A0A5P1R9I5_9GAMM</name>
<dbReference type="KEGG" id="ncu:F0U83_05850"/>
<keyword evidence="2" id="KW-1185">Reference proteome</keyword>
<dbReference type="Proteomes" id="UP000324760">
    <property type="component" value="Chromosome"/>
</dbReference>
<evidence type="ECO:0000313" key="2">
    <source>
        <dbReference type="Proteomes" id="UP000324760"/>
    </source>
</evidence>
<sequence>MFDNLKYVQQIFVALTKLFLFFRDPENQHLATWVQTLAVVAGVVIALNQLDTLTKQDQIKSNERYLEFEKRFSSDISLKIGALYEHYENRNRLNDDEYSKLYTLEGMLKIRREIEIYISDLSTCGNLQVCPKSLVDNNVCAQSKHLHHLLSKELKLPPKWKMSFNEPVFYEWKINEHCNIFERAYYWWST</sequence>
<dbReference type="OrthoDB" id="9978793at2"/>
<dbReference type="AlphaFoldDB" id="A0A5P1R9I5"/>
<dbReference type="EMBL" id="CP043869">
    <property type="protein sequence ID" value="QEQ96268.1"/>
    <property type="molecule type" value="Genomic_DNA"/>
</dbReference>
<protein>
    <submittedName>
        <fullName evidence="1">Uncharacterized protein</fullName>
    </submittedName>
</protein>
<dbReference type="RefSeq" id="WP_138988648.1">
    <property type="nucleotide sequence ID" value="NZ_CP043869.1"/>
</dbReference>
<reference evidence="1 2" key="1">
    <citation type="journal article" date="2019" name="Biochem. Eng. J.">
        <title>Metabolic engineering of the marine bacteria Neptunomonas concharum for the production of acetoin and meso-2,3-butanediol from acetate.</title>
        <authorList>
            <person name="Li W."/>
            <person name="Pu N."/>
            <person name="Liu C.-X."/>
            <person name="Yuan Q.-P."/>
            <person name="Li Z.-J."/>
        </authorList>
    </citation>
    <scope>NUCLEOTIDE SEQUENCE [LARGE SCALE GENOMIC DNA]</scope>
    <source>
        <strain evidence="1 2">JCM17730</strain>
    </source>
</reference>